<accession>A0ABP0HH08</accession>
<feature type="domain" description="CRAL-TRIO" evidence="1">
    <location>
        <begin position="293"/>
        <end position="471"/>
    </location>
</feature>
<dbReference type="CDD" id="cd00170">
    <property type="entry name" value="SEC14"/>
    <property type="match status" value="1"/>
</dbReference>
<dbReference type="SUPFAM" id="SSF52087">
    <property type="entry name" value="CRAL/TRIO domain"/>
    <property type="match status" value="1"/>
</dbReference>
<gene>
    <name evidence="2" type="ORF">CCMP2556_LOCUS1679</name>
</gene>
<dbReference type="InterPro" id="IPR036865">
    <property type="entry name" value="CRAL-TRIO_dom_sf"/>
</dbReference>
<comment type="caution">
    <text evidence="2">The sequence shown here is derived from an EMBL/GenBank/DDBJ whole genome shotgun (WGS) entry which is preliminary data.</text>
</comment>
<dbReference type="Gene3D" id="3.40.525.10">
    <property type="entry name" value="CRAL-TRIO lipid binding domain"/>
    <property type="match status" value="1"/>
</dbReference>
<dbReference type="PROSITE" id="PS50191">
    <property type="entry name" value="CRAL_TRIO"/>
    <property type="match status" value="1"/>
</dbReference>
<dbReference type="Proteomes" id="UP001642484">
    <property type="component" value="Unassembled WGS sequence"/>
</dbReference>
<dbReference type="Pfam" id="PF00650">
    <property type="entry name" value="CRAL_TRIO"/>
    <property type="match status" value="1"/>
</dbReference>
<proteinExistence type="predicted"/>
<dbReference type="PANTHER" id="PTHR45657:SF1">
    <property type="entry name" value="CRAL-TRIO DOMAIN-CONTAINING PROTEIN YKL091C-RELATED"/>
    <property type="match status" value="1"/>
</dbReference>
<reference evidence="2 3" key="1">
    <citation type="submission" date="2024-02" db="EMBL/GenBank/DDBJ databases">
        <authorList>
            <person name="Chen Y."/>
            <person name="Shah S."/>
            <person name="Dougan E. K."/>
            <person name="Thang M."/>
            <person name="Chan C."/>
        </authorList>
    </citation>
    <scope>NUCLEOTIDE SEQUENCE [LARGE SCALE GENOMIC DNA]</scope>
</reference>
<dbReference type="InterPro" id="IPR001251">
    <property type="entry name" value="CRAL-TRIO_dom"/>
</dbReference>
<dbReference type="InterPro" id="IPR051026">
    <property type="entry name" value="PI/PC_transfer"/>
</dbReference>
<dbReference type="PANTHER" id="PTHR45657">
    <property type="entry name" value="CRAL-TRIO DOMAIN-CONTAINING PROTEIN YKL091C-RELATED"/>
    <property type="match status" value="1"/>
</dbReference>
<organism evidence="2 3">
    <name type="scientific">Durusdinium trenchii</name>
    <dbReference type="NCBI Taxonomy" id="1381693"/>
    <lineage>
        <taxon>Eukaryota</taxon>
        <taxon>Sar</taxon>
        <taxon>Alveolata</taxon>
        <taxon>Dinophyceae</taxon>
        <taxon>Suessiales</taxon>
        <taxon>Symbiodiniaceae</taxon>
        <taxon>Durusdinium</taxon>
    </lineage>
</organism>
<name>A0ABP0HH08_9DINO</name>
<evidence type="ECO:0000313" key="3">
    <source>
        <dbReference type="Proteomes" id="UP001642484"/>
    </source>
</evidence>
<dbReference type="EMBL" id="CAXAMN010000559">
    <property type="protein sequence ID" value="CAK8989485.1"/>
    <property type="molecule type" value="Genomic_DNA"/>
</dbReference>
<sequence length="626" mass="70322">MKEAAESLAEAALLRAQRHAREAVLRSSFSLQSDTFELMFDRPSNQHVLLQAKQSAALARYAYEKLTKSRDMAAEAAGQAALEDVIIDARKDAAEAVKIREGWEDQARALAAHKAVVAASVYKKAKLRDLKVAEAWEKQATDLAQTSRQYEEYAVQQEMKEKKIKAEVRKGDTSRRSELQEVEVEVNEGVDAAHRYEEEAYSLSIHSESWYGIGVGSVASTLRHREATAALRQRLAEEALDDVWLLRYVLSFRDDLPGAAQAARAALSWRRENSGIVEAAKLRQAPSDLSQEEVDAINQCFVAAYHCCTRFGDPVFISRLCAYNVNRLMEIVSEAKLELWFNFVNECAWQYCEAESHRRRYFVMQINIQDVHGVKMMQNRAFLRALGNSSKVNDWLRPQLFGKTYVVNPPRWLSMASRLAGGLMSKKSLEKVWVHPSKVSEGRRLCPFAQQLFEDASVLPKFLGGSRDADEAFPSEPRSAARHAGELPILAGLPRPQASYVISFSPHWRSDLDAFMEGKTEDYVIVDRDGHDILLDQLESPSSDRFPLEIRLQDRGVLGTCDSAFASAICESARSLEGSKQGSHLAMSMCSAVTALEFPVQEVRQSFCRRVCFCFFGRRSEASLLA</sequence>
<evidence type="ECO:0000313" key="2">
    <source>
        <dbReference type="EMBL" id="CAK8989485.1"/>
    </source>
</evidence>
<protein>
    <recommendedName>
        <fullName evidence="1">CRAL-TRIO domain-containing protein</fullName>
    </recommendedName>
</protein>
<evidence type="ECO:0000259" key="1">
    <source>
        <dbReference type="PROSITE" id="PS50191"/>
    </source>
</evidence>
<keyword evidence="3" id="KW-1185">Reference proteome</keyword>